<dbReference type="PANTHER" id="PTHR47348">
    <property type="entry name" value="MEIOTICALLY UP-REGULATED GENE 190 PROTEIN"/>
    <property type="match status" value="1"/>
</dbReference>
<keyword evidence="7" id="KW-0812">Transmembrane</keyword>
<evidence type="ECO:0000256" key="5">
    <source>
        <dbReference type="ARBA" id="ARBA00023136"/>
    </source>
</evidence>
<dbReference type="AlphaFoldDB" id="A0AAD7XZR5"/>
<keyword evidence="3" id="KW-0445">Lipid transport</keyword>
<dbReference type="PROSITE" id="PS51847">
    <property type="entry name" value="SMP"/>
    <property type="match status" value="1"/>
</dbReference>
<keyword evidence="7" id="KW-1133">Transmembrane helix</keyword>
<dbReference type="GO" id="GO:0008289">
    <property type="term" value="F:lipid binding"/>
    <property type="evidence" value="ECO:0007669"/>
    <property type="project" value="UniProtKB-KW"/>
</dbReference>
<dbReference type="Pfam" id="PF25669">
    <property type="entry name" value="SMP_MUG190-like"/>
    <property type="match status" value="2"/>
</dbReference>
<feature type="transmembrane region" description="Helical" evidence="7">
    <location>
        <begin position="196"/>
        <end position="213"/>
    </location>
</feature>
<evidence type="ECO:0000256" key="1">
    <source>
        <dbReference type="ARBA" id="ARBA00004370"/>
    </source>
</evidence>
<proteinExistence type="predicted"/>
<organism evidence="10 11">
    <name type="scientific">Lichtheimia ornata</name>
    <dbReference type="NCBI Taxonomy" id="688661"/>
    <lineage>
        <taxon>Eukaryota</taxon>
        <taxon>Fungi</taxon>
        <taxon>Fungi incertae sedis</taxon>
        <taxon>Mucoromycota</taxon>
        <taxon>Mucoromycotina</taxon>
        <taxon>Mucoromycetes</taxon>
        <taxon>Mucorales</taxon>
        <taxon>Lichtheimiaceae</taxon>
        <taxon>Lichtheimia</taxon>
    </lineage>
</organism>
<keyword evidence="4" id="KW-0446">Lipid-binding</keyword>
<dbReference type="Gene3D" id="2.60.40.150">
    <property type="entry name" value="C2 domain"/>
    <property type="match status" value="2"/>
</dbReference>
<dbReference type="Proteomes" id="UP001234581">
    <property type="component" value="Unassembled WGS sequence"/>
</dbReference>
<dbReference type="InterPro" id="IPR031468">
    <property type="entry name" value="SMP_LBD"/>
</dbReference>
<dbReference type="GO" id="GO:0016020">
    <property type="term" value="C:membrane"/>
    <property type="evidence" value="ECO:0007669"/>
    <property type="project" value="UniProtKB-SubCell"/>
</dbReference>
<dbReference type="EMBL" id="JARTCD010000021">
    <property type="protein sequence ID" value="KAJ8659001.1"/>
    <property type="molecule type" value="Genomic_DNA"/>
</dbReference>
<dbReference type="RefSeq" id="XP_058343914.1">
    <property type="nucleotide sequence ID" value="XM_058485428.1"/>
</dbReference>
<feature type="compositionally biased region" description="Acidic residues" evidence="6">
    <location>
        <begin position="983"/>
        <end position="992"/>
    </location>
</feature>
<evidence type="ECO:0000259" key="8">
    <source>
        <dbReference type="PROSITE" id="PS50004"/>
    </source>
</evidence>
<evidence type="ECO:0000259" key="9">
    <source>
        <dbReference type="PROSITE" id="PS51847"/>
    </source>
</evidence>
<evidence type="ECO:0000313" key="11">
    <source>
        <dbReference type="Proteomes" id="UP001234581"/>
    </source>
</evidence>
<comment type="subcellular location">
    <subcellularLocation>
        <location evidence="1">Membrane</location>
    </subcellularLocation>
</comment>
<dbReference type="GO" id="GO:0006869">
    <property type="term" value="P:lipid transport"/>
    <property type="evidence" value="ECO:0007669"/>
    <property type="project" value="UniProtKB-KW"/>
</dbReference>
<evidence type="ECO:0000256" key="7">
    <source>
        <dbReference type="SAM" id="Phobius"/>
    </source>
</evidence>
<evidence type="ECO:0008006" key="12">
    <source>
        <dbReference type="Google" id="ProtNLM"/>
    </source>
</evidence>
<dbReference type="CDD" id="cd21676">
    <property type="entry name" value="SMP_Mug190"/>
    <property type="match status" value="1"/>
</dbReference>
<evidence type="ECO:0000256" key="4">
    <source>
        <dbReference type="ARBA" id="ARBA00023121"/>
    </source>
</evidence>
<evidence type="ECO:0000256" key="2">
    <source>
        <dbReference type="ARBA" id="ARBA00022448"/>
    </source>
</evidence>
<comment type="caution">
    <text evidence="10">The sequence shown here is derived from an EMBL/GenBank/DDBJ whole genome shotgun (WGS) entry which is preliminary data.</text>
</comment>
<feature type="region of interest" description="Disordered" evidence="6">
    <location>
        <begin position="1"/>
        <end position="38"/>
    </location>
</feature>
<dbReference type="InterPro" id="IPR035892">
    <property type="entry name" value="C2_domain_sf"/>
</dbReference>
<name>A0AAD7XZR5_9FUNG</name>
<sequence>MQARVPNKTATTINNIPSDAPPTPPYTNNNNSSKRLESITENTGSIEANQAINEPADNRSSRFGLRKRVKGVVSNVPGGQFADQFAQRVATHADQVASQVTTRVGSLPSQITALPGQVVGLPGTVFNTFAGRQKEEEEQQSIPEELIEHSYKLQFPQPLLPAEPKQLVKGLQLNALKYLVIAAVICYFIGRLNAGYIVGLFFVGAGIMAYWVFGTETQEGLDWQLEKMEGAKTLREAQGETVEWLNYMLDKIWRSIDPSIFVMVEDILEDALQSVAPALVKGVKVTDFDLGVHAPRVQKIRVFQPSAHQPPEAIFGEASFIFEANPVASSSSVRNIQGAPPGIAIRFKTGLKAPVDIKAELTKFRGKLRFKILTSPDMPFVSKVTVSFIKPPSIETGVMPMSKHLNVMRLPMMQSIVNEAVKLGFAGLVDPKSMTVDVQELMNVLDTEALGVIKVEIRKATRSPTITNLEDMEDAYGTVNISTRKKFAPSTRVLTNDEDPRWNENLYVLVYEEDIASDATLDVKVWDADKVKPDDEWGCHSTPIRDIVRAKLDDLGNIVDWDKEERVIFDGWAPLDGKPTIEESETKLSYRMTFHPKYFAAPPDSLMTRLQKKSEEVKRLEKEEWNPIHKCGILSVQVTEAADLEIADPEMLADDDLKHPYSHNQIVNPYAVLYINDHKVYESRAKLRNSSPHWNAISEHFIKDYETTFLRISVKASMDLERDPVLGTRVFYLSDMFVDQQDKYKEAEKWVALANGIGFGKVLMNLKYKPVKLSLPRELQGSDVGTMIIEQVRFVNLKSPFSTDHLRFIKAMLSLNVDPVIMKRLKTRDLRNENGEIVWSKRPMYFPLTMRYRTALYVNVQQGSITSSKAMGRLWLKTVCDGNWQEATIGLYDPLSEKECNKNEDDWSPDDAPYGQMKIRFMILPGFSPVHTNLRHFRMDMLGADPFRDETLRNKARQLIEEEEAQQEEAHRGSQATELSDVYGDEQEENDENNSTLQGEEDAEQEYLKDLRDYNKPHKIPRLFVLRKAVRGTDFVRSRVEKMRDGFNSEARASRTVAKE</sequence>
<keyword evidence="11" id="KW-1185">Reference proteome</keyword>
<dbReference type="GeneID" id="83212796"/>
<dbReference type="SUPFAM" id="SSF49562">
    <property type="entry name" value="C2 domain (Calcium/lipid-binding domain, CaLB)"/>
    <property type="match status" value="2"/>
</dbReference>
<reference evidence="10 11" key="1">
    <citation type="submission" date="2023-03" db="EMBL/GenBank/DDBJ databases">
        <title>Genome sequence of Lichtheimia ornata CBS 291.66.</title>
        <authorList>
            <person name="Mohabir J.T."/>
            <person name="Shea T.P."/>
            <person name="Kurbessoian T."/>
            <person name="Berby B."/>
            <person name="Fontaine J."/>
            <person name="Livny J."/>
            <person name="Gnirke A."/>
            <person name="Stajich J.E."/>
            <person name="Cuomo C.A."/>
        </authorList>
    </citation>
    <scope>NUCLEOTIDE SEQUENCE [LARGE SCALE GENOMIC DNA]</scope>
    <source>
        <strain evidence="10">CBS 291.66</strain>
    </source>
</reference>
<accession>A0AAD7XZR5</accession>
<feature type="region of interest" description="Disordered" evidence="6">
    <location>
        <begin position="963"/>
        <end position="1013"/>
    </location>
</feature>
<evidence type="ECO:0000256" key="3">
    <source>
        <dbReference type="ARBA" id="ARBA00023055"/>
    </source>
</evidence>
<gene>
    <name evidence="10" type="ORF">O0I10_005383</name>
</gene>
<dbReference type="PROSITE" id="PS50004">
    <property type="entry name" value="C2"/>
    <property type="match status" value="2"/>
</dbReference>
<feature type="domain" description="SMP-LTD" evidence="9">
    <location>
        <begin position="238"/>
        <end position="439"/>
    </location>
</feature>
<feature type="domain" description="C2" evidence="8">
    <location>
        <begin position="430"/>
        <end position="557"/>
    </location>
</feature>
<dbReference type="Pfam" id="PF00168">
    <property type="entry name" value="C2"/>
    <property type="match status" value="2"/>
</dbReference>
<keyword evidence="2" id="KW-0813">Transport</keyword>
<evidence type="ECO:0000313" key="10">
    <source>
        <dbReference type="EMBL" id="KAJ8659001.1"/>
    </source>
</evidence>
<protein>
    <recommendedName>
        <fullName evidence="12">C2 domain-containing protein</fullName>
    </recommendedName>
</protein>
<dbReference type="PANTHER" id="PTHR47348:SF3">
    <property type="entry name" value="MEIOTICALLY UP-REGULATED GENE 190 PROTEIN"/>
    <property type="match status" value="1"/>
</dbReference>
<feature type="domain" description="C2" evidence="8">
    <location>
        <begin position="613"/>
        <end position="751"/>
    </location>
</feature>
<evidence type="ECO:0000256" key="6">
    <source>
        <dbReference type="SAM" id="MobiDB-lite"/>
    </source>
</evidence>
<keyword evidence="5 7" id="KW-0472">Membrane</keyword>
<dbReference type="SMART" id="SM00239">
    <property type="entry name" value="C2"/>
    <property type="match status" value="2"/>
</dbReference>
<dbReference type="InterPro" id="IPR000008">
    <property type="entry name" value="C2_dom"/>
</dbReference>
<feature type="compositionally biased region" description="Polar residues" evidence="6">
    <location>
        <begin position="8"/>
        <end position="17"/>
    </location>
</feature>